<evidence type="ECO:0000313" key="4">
    <source>
        <dbReference type="Proteomes" id="UP000198707"/>
    </source>
</evidence>
<sequence>MRSSRRNRTVPPRSVEGSAAGEREPAWTAERIHGLGVSTDLATAAAVLGMSRSAAYKLIRRDAFPVPHFRVGAHYRIPTAPLLAALHLHEAGTTPERAAGATSAPP</sequence>
<evidence type="ECO:0000259" key="2">
    <source>
        <dbReference type="Pfam" id="PF12728"/>
    </source>
</evidence>
<dbReference type="RefSeq" id="WP_232521332.1">
    <property type="nucleotide sequence ID" value="NZ_BOPI01000039.1"/>
</dbReference>
<dbReference type="Pfam" id="PF12728">
    <property type="entry name" value="HTH_17"/>
    <property type="match status" value="1"/>
</dbReference>
<dbReference type="Proteomes" id="UP000198707">
    <property type="component" value="Unassembled WGS sequence"/>
</dbReference>
<proteinExistence type="predicted"/>
<name>A0A1H6ZNQ0_9ACTN</name>
<feature type="region of interest" description="Disordered" evidence="1">
    <location>
        <begin position="1"/>
        <end position="26"/>
    </location>
</feature>
<evidence type="ECO:0000256" key="1">
    <source>
        <dbReference type="SAM" id="MobiDB-lite"/>
    </source>
</evidence>
<gene>
    <name evidence="3" type="ORF">SAMN05443287_10525</name>
</gene>
<dbReference type="InterPro" id="IPR041657">
    <property type="entry name" value="HTH_17"/>
</dbReference>
<dbReference type="AlphaFoldDB" id="A0A1H6ZNQ0"/>
<dbReference type="EMBL" id="FNYV01000005">
    <property type="protein sequence ID" value="SEJ51230.1"/>
    <property type="molecule type" value="Genomic_DNA"/>
</dbReference>
<accession>A0A1H6ZNQ0</accession>
<feature type="domain" description="Helix-turn-helix" evidence="2">
    <location>
        <begin position="42"/>
        <end position="83"/>
    </location>
</feature>
<keyword evidence="4" id="KW-1185">Reference proteome</keyword>
<evidence type="ECO:0000313" key="3">
    <source>
        <dbReference type="EMBL" id="SEJ51230.1"/>
    </source>
</evidence>
<protein>
    <submittedName>
        <fullName evidence="3">Helix-turn-helix domain-containing protein</fullName>
    </submittedName>
</protein>
<reference evidence="4" key="1">
    <citation type="submission" date="2016-10" db="EMBL/GenBank/DDBJ databases">
        <authorList>
            <person name="Varghese N."/>
            <person name="Submissions S."/>
        </authorList>
    </citation>
    <scope>NUCLEOTIDE SEQUENCE [LARGE SCALE GENOMIC DNA]</scope>
    <source>
        <strain evidence="4">CGMCC 4.7038</strain>
    </source>
</reference>
<dbReference type="STRING" id="1144548.SAMN05443287_10525"/>
<organism evidence="3 4">
    <name type="scientific">Micromonospora phaseoli</name>
    <dbReference type="NCBI Taxonomy" id="1144548"/>
    <lineage>
        <taxon>Bacteria</taxon>
        <taxon>Bacillati</taxon>
        <taxon>Actinomycetota</taxon>
        <taxon>Actinomycetes</taxon>
        <taxon>Micromonosporales</taxon>
        <taxon>Micromonosporaceae</taxon>
        <taxon>Micromonospora</taxon>
    </lineage>
</organism>